<dbReference type="AlphaFoldDB" id="A0A8S0V486"/>
<evidence type="ECO:0000256" key="1">
    <source>
        <dbReference type="SAM" id="MobiDB-lite"/>
    </source>
</evidence>
<feature type="region of interest" description="Disordered" evidence="1">
    <location>
        <begin position="76"/>
        <end position="112"/>
    </location>
</feature>
<comment type="caution">
    <text evidence="2">The sequence shown here is derived from an EMBL/GenBank/DDBJ whole genome shotgun (WGS) entry which is preliminary data.</text>
</comment>
<evidence type="ECO:0000313" key="2">
    <source>
        <dbReference type="EMBL" id="CAA3026265.1"/>
    </source>
</evidence>
<feature type="region of interest" description="Disordered" evidence="1">
    <location>
        <begin position="1"/>
        <end position="58"/>
    </location>
</feature>
<keyword evidence="3" id="KW-1185">Reference proteome</keyword>
<feature type="compositionally biased region" description="Low complexity" evidence="1">
    <location>
        <begin position="42"/>
        <end position="58"/>
    </location>
</feature>
<feature type="compositionally biased region" description="Low complexity" evidence="1">
    <location>
        <begin position="78"/>
        <end position="97"/>
    </location>
</feature>
<proteinExistence type="predicted"/>
<dbReference type="Gramene" id="OE9A013199T1">
    <property type="protein sequence ID" value="OE9A013199C1"/>
    <property type="gene ID" value="OE9A013199"/>
</dbReference>
<evidence type="ECO:0000313" key="3">
    <source>
        <dbReference type="Proteomes" id="UP000594638"/>
    </source>
</evidence>
<feature type="compositionally biased region" description="Polar residues" evidence="1">
    <location>
        <begin position="10"/>
        <end position="19"/>
    </location>
</feature>
<protein>
    <submittedName>
        <fullName evidence="2">Uncharacterized protein</fullName>
    </submittedName>
</protein>
<reference evidence="2 3" key="1">
    <citation type="submission" date="2019-12" db="EMBL/GenBank/DDBJ databases">
        <authorList>
            <person name="Alioto T."/>
            <person name="Alioto T."/>
            <person name="Gomez Garrido J."/>
        </authorList>
    </citation>
    <scope>NUCLEOTIDE SEQUENCE [LARGE SCALE GENOMIC DNA]</scope>
</reference>
<dbReference type="Proteomes" id="UP000594638">
    <property type="component" value="Unassembled WGS sequence"/>
</dbReference>
<dbReference type="EMBL" id="CACTIH010009155">
    <property type="protein sequence ID" value="CAA3026265.1"/>
    <property type="molecule type" value="Genomic_DNA"/>
</dbReference>
<feature type="compositionally biased region" description="Basic residues" evidence="1">
    <location>
        <begin position="32"/>
        <end position="41"/>
    </location>
</feature>
<organism evidence="2 3">
    <name type="scientific">Olea europaea subsp. europaea</name>
    <dbReference type="NCBI Taxonomy" id="158383"/>
    <lineage>
        <taxon>Eukaryota</taxon>
        <taxon>Viridiplantae</taxon>
        <taxon>Streptophyta</taxon>
        <taxon>Embryophyta</taxon>
        <taxon>Tracheophyta</taxon>
        <taxon>Spermatophyta</taxon>
        <taxon>Magnoliopsida</taxon>
        <taxon>eudicotyledons</taxon>
        <taxon>Gunneridae</taxon>
        <taxon>Pentapetalae</taxon>
        <taxon>asterids</taxon>
        <taxon>lamiids</taxon>
        <taxon>Lamiales</taxon>
        <taxon>Oleaceae</taxon>
        <taxon>Oleeae</taxon>
        <taxon>Olea</taxon>
    </lineage>
</organism>
<gene>
    <name evidence="2" type="ORF">OLEA9_A013199</name>
</gene>
<accession>A0A8S0V486</accession>
<sequence>MQNHNRHPNTNKLSATTARFTVPGGTAIVSNKFKRHRKIPPHSRSTTTSPDPSPPSSLLHTTKCNHLTPLLPLQLHESTITTTTSSSPPVPSSLSQTKMNKTDRNKRSQRSIVTTLYVEAPVNEGVIGTEDDDGSG</sequence>
<name>A0A8S0V486_OLEEU</name>